<evidence type="ECO:0000313" key="2">
    <source>
        <dbReference type="Proteomes" id="UP000483432"/>
    </source>
</evidence>
<evidence type="ECO:0000313" key="1">
    <source>
        <dbReference type="EMBL" id="NDP48897.1"/>
    </source>
</evidence>
<gene>
    <name evidence="1" type="ORF">GZ085_11040</name>
</gene>
<sequence>MHSETILTHLKRHGQLLDSEIATATGIPLSAIQTSLTELSAQGEISKCSVTRYNDGKAVKGMLCRIAGFIPRPSPGRKPGVKN</sequence>
<dbReference type="AlphaFoldDB" id="A0A7C9P8T3"/>
<reference evidence="1 2" key="1">
    <citation type="submission" date="2019-09" db="EMBL/GenBank/DDBJ databases">
        <title>H2 Metabolism Revealed by Metagenomic Analysis in Subglacial Sediment of East Antarctica.</title>
        <authorList>
            <person name="Yang Z."/>
            <person name="Zhang Y."/>
            <person name="Lv Y."/>
            <person name="Yan W."/>
            <person name="Xiao X."/>
            <person name="Sun B."/>
            <person name="Ma H."/>
        </authorList>
    </citation>
    <scope>NUCLEOTIDE SEQUENCE [LARGE SCALE GENOMIC DNA]</scope>
    <source>
        <strain evidence="1">Bin2_2</strain>
    </source>
</reference>
<dbReference type="Proteomes" id="UP000483432">
    <property type="component" value="Unassembled WGS sequence"/>
</dbReference>
<name>A0A7C9P8T3_9PROT</name>
<accession>A0A7C9P8T3</accession>
<protein>
    <submittedName>
        <fullName evidence="1">Transcriptional regulator</fullName>
    </submittedName>
</protein>
<dbReference type="InterPro" id="IPR036390">
    <property type="entry name" value="WH_DNA-bd_sf"/>
</dbReference>
<organism evidence="1 2">
    <name type="scientific">Sulfuriferula multivorans</name>
    <dbReference type="NCBI Taxonomy" id="1559896"/>
    <lineage>
        <taxon>Bacteria</taxon>
        <taxon>Pseudomonadati</taxon>
        <taxon>Pseudomonadota</taxon>
        <taxon>Betaproteobacteria</taxon>
        <taxon>Nitrosomonadales</taxon>
        <taxon>Sulfuricellaceae</taxon>
        <taxon>Sulfuriferula</taxon>
    </lineage>
</organism>
<dbReference type="EMBL" id="JAAFGW010000177">
    <property type="protein sequence ID" value="NDP48897.1"/>
    <property type="molecule type" value="Genomic_DNA"/>
</dbReference>
<comment type="caution">
    <text evidence="1">The sequence shown here is derived from an EMBL/GenBank/DDBJ whole genome shotgun (WGS) entry which is preliminary data.</text>
</comment>
<proteinExistence type="predicted"/>
<dbReference type="SUPFAM" id="SSF46785">
    <property type="entry name" value="Winged helix' DNA-binding domain"/>
    <property type="match status" value="1"/>
</dbReference>